<name>A0A512PNS3_9LACO</name>
<dbReference type="STRING" id="1423795.FD12_GL000083"/>
<evidence type="ECO:0000313" key="1">
    <source>
        <dbReference type="EMBL" id="GEP72855.1"/>
    </source>
</evidence>
<dbReference type="RefSeq" id="WP_054748845.1">
    <property type="nucleotide sequence ID" value="NZ_BKAM01000036.1"/>
</dbReference>
<reference evidence="1 2" key="1">
    <citation type="submission" date="2019-07" db="EMBL/GenBank/DDBJ databases">
        <title>Whole genome shotgun sequence of Lactobacillus rapi NBRC 109618.</title>
        <authorList>
            <person name="Hosoyama A."/>
            <person name="Uohara A."/>
            <person name="Ohji S."/>
            <person name="Ichikawa N."/>
        </authorList>
    </citation>
    <scope>NUCLEOTIDE SEQUENCE [LARGE SCALE GENOMIC DNA]</scope>
    <source>
        <strain evidence="1 2">NBRC 109618</strain>
    </source>
</reference>
<gene>
    <name evidence="1" type="ORF">LRA02_17230</name>
</gene>
<dbReference type="Proteomes" id="UP000321569">
    <property type="component" value="Unassembled WGS sequence"/>
</dbReference>
<sequence>MGRKRQPRFIKKEKIIFCEGDTERLYFNMLKRKYNGSTVSVKAINKHGQKGTKLISEAVNWILDHKKKIDGEVYVCFDDDSQKQDELLSSLKLAREHQIQIIYSKVCFEVWLLLHFQPATSLMPWLEKQWLFDSLSKELAVDHYEKLKATDLTAHYEDRIITADTNCQLLTKDQDLSSKVILDQVPYTNLNLAITKIFEIDSF</sequence>
<accession>A0A512PNS3</accession>
<evidence type="ECO:0000313" key="2">
    <source>
        <dbReference type="Proteomes" id="UP000321569"/>
    </source>
</evidence>
<comment type="caution">
    <text evidence="1">The sequence shown here is derived from an EMBL/GenBank/DDBJ whole genome shotgun (WGS) entry which is preliminary data.</text>
</comment>
<dbReference type="EMBL" id="BKAM01000036">
    <property type="protein sequence ID" value="GEP72855.1"/>
    <property type="molecule type" value="Genomic_DNA"/>
</dbReference>
<proteinExistence type="predicted"/>
<protein>
    <submittedName>
        <fullName evidence="1">Abortive infection protein</fullName>
    </submittedName>
</protein>
<dbReference type="AlphaFoldDB" id="A0A512PNS3"/>
<dbReference type="InterPro" id="IPR025591">
    <property type="entry name" value="RloB"/>
</dbReference>
<dbReference type="Pfam" id="PF13707">
    <property type="entry name" value="RloB"/>
    <property type="match status" value="1"/>
</dbReference>
<dbReference type="OrthoDB" id="9796523at2"/>
<organism evidence="1 2">
    <name type="scientific">Lentilactobacillus rapi</name>
    <dbReference type="NCBI Taxonomy" id="481723"/>
    <lineage>
        <taxon>Bacteria</taxon>
        <taxon>Bacillati</taxon>
        <taxon>Bacillota</taxon>
        <taxon>Bacilli</taxon>
        <taxon>Lactobacillales</taxon>
        <taxon>Lactobacillaceae</taxon>
        <taxon>Lentilactobacillus</taxon>
    </lineage>
</organism>